<dbReference type="InterPro" id="IPR020422">
    <property type="entry name" value="TYR_PHOSPHATASE_DUAL_dom"/>
</dbReference>
<reference evidence="18" key="2">
    <citation type="submission" date="2019-06" db="EMBL/GenBank/DDBJ databases">
        <title>Genomics analysis of Aphanomyces spp. identifies a new class of oomycete effector associated with host adaptation.</title>
        <authorList>
            <person name="Gaulin E."/>
        </authorList>
    </citation>
    <scope>NUCLEOTIDE SEQUENCE</scope>
    <source>
        <strain evidence="18">CBS 578.67</strain>
    </source>
</reference>
<protein>
    <recommendedName>
        <fullName evidence="4">protein-tyrosine-phosphatase</fullName>
        <ecNumber evidence="4">3.1.3.48</ecNumber>
    </recommendedName>
</protein>
<dbReference type="GO" id="GO:0005737">
    <property type="term" value="C:cytoplasm"/>
    <property type="evidence" value="ECO:0007669"/>
    <property type="project" value="UniProtKB-SubCell"/>
</dbReference>
<dbReference type="PROSITE" id="PS50056">
    <property type="entry name" value="TYR_PHOSPHATASE_2"/>
    <property type="match status" value="1"/>
</dbReference>
<keyword evidence="20" id="KW-1185">Reference proteome</keyword>
<sequence length="388" mass="42665">MTTVAILPNLLYFAPCATTPAPAPGIAYLNLEPELTYINYFDDFGPLHLAHTFRFCDALSMALTAAKQTCQRLHVLSSIDPKHQANMVCLLGCWAVLCNGQSPVDALRPFHHLDLAPFHDATDDPCPFQLTVHDVVHGFHQAVVLAQYTSRHTFDHDAYVHYEKVEHGDLNWISPKFLAFAGPQDTPTPGATTHPPAFYIPYFQQHDVTLVVRLNDNLYDETPFVRAGIAHLDLLFPDGANPPESVLRRFLAACEATPGAVAVHCKAGLGRTGTCIGVYMMKHDRFSAKQAIGWLRLCRPGSVIGEQQDFMLEKEHEILAVATVVSPTSAARTTRKTRTPKKGGAATRSTTTNGGEIRNQGERLLCAKRKHMEKAAAAGTHVSIKNVR</sequence>
<dbReference type="InterPro" id="IPR000387">
    <property type="entry name" value="Tyr_Pase_dom"/>
</dbReference>
<dbReference type="InterPro" id="IPR044506">
    <property type="entry name" value="CDC14_C"/>
</dbReference>
<evidence type="ECO:0000256" key="1">
    <source>
        <dbReference type="ARBA" id="ARBA00004123"/>
    </source>
</evidence>
<dbReference type="FunFam" id="3.90.190.10:FF:000038">
    <property type="entry name" value="Tyrosine-protein phosphatase CDC14"/>
    <property type="match status" value="1"/>
</dbReference>
<reference evidence="19 20" key="1">
    <citation type="submission" date="2019-03" db="EMBL/GenBank/DDBJ databases">
        <authorList>
            <person name="Gaulin E."/>
            <person name="Dumas B."/>
        </authorList>
    </citation>
    <scope>NUCLEOTIDE SEQUENCE [LARGE SCALE GENOMIC DNA]</scope>
    <source>
        <strain evidence="19">CBS 568.67</strain>
    </source>
</reference>
<dbReference type="GO" id="GO:0005856">
    <property type="term" value="C:cytoskeleton"/>
    <property type="evidence" value="ECO:0007669"/>
    <property type="project" value="UniProtKB-ARBA"/>
</dbReference>
<evidence type="ECO:0000313" key="18">
    <source>
        <dbReference type="EMBL" id="KAF0720409.1"/>
    </source>
</evidence>
<keyword evidence="7" id="KW-0132">Cell division</keyword>
<dbReference type="PROSITE" id="PS00383">
    <property type="entry name" value="TYR_PHOSPHATASE_1"/>
    <property type="match status" value="1"/>
</dbReference>
<evidence type="ECO:0000256" key="8">
    <source>
        <dbReference type="ARBA" id="ARBA00022776"/>
    </source>
</evidence>
<name>A0A485K3I7_9STRA</name>
<dbReference type="EC" id="3.1.3.48" evidence="4"/>
<evidence type="ECO:0000313" key="19">
    <source>
        <dbReference type="EMBL" id="VFT77565.1"/>
    </source>
</evidence>
<comment type="similarity">
    <text evidence="3">Belongs to the protein-tyrosine phosphatase family. Non-receptor class CDC14 subfamily.</text>
</comment>
<dbReference type="InterPro" id="IPR003595">
    <property type="entry name" value="Tyr_Pase_cat"/>
</dbReference>
<keyword evidence="12" id="KW-0469">Meiosis</keyword>
<evidence type="ECO:0000259" key="16">
    <source>
        <dbReference type="PROSITE" id="PS50054"/>
    </source>
</evidence>
<dbReference type="EMBL" id="VJMH01000015">
    <property type="protein sequence ID" value="KAF0720409.1"/>
    <property type="molecule type" value="Genomic_DNA"/>
</dbReference>
<dbReference type="PANTHER" id="PTHR23339">
    <property type="entry name" value="TYROSINE SPECIFIC PROTEIN PHOSPHATASE AND DUAL SPECIFICITY PROTEIN PHOSPHATASE"/>
    <property type="match status" value="1"/>
</dbReference>
<dbReference type="InterPro" id="IPR050561">
    <property type="entry name" value="PTP"/>
</dbReference>
<dbReference type="GO" id="GO:0033554">
    <property type="term" value="P:cellular response to stress"/>
    <property type="evidence" value="ECO:0007669"/>
    <property type="project" value="UniProtKB-ARBA"/>
</dbReference>
<keyword evidence="13" id="KW-0131">Cell cycle</keyword>
<evidence type="ECO:0000256" key="7">
    <source>
        <dbReference type="ARBA" id="ARBA00022618"/>
    </source>
</evidence>
<dbReference type="EMBL" id="CAADRA010000015">
    <property type="protein sequence ID" value="VFT77565.1"/>
    <property type="molecule type" value="Genomic_DNA"/>
</dbReference>
<dbReference type="GO" id="GO:0032954">
    <property type="term" value="P:regulation of cytokinetic process"/>
    <property type="evidence" value="ECO:0007669"/>
    <property type="project" value="UniProtKB-ARBA"/>
</dbReference>
<dbReference type="CDD" id="cd17657">
    <property type="entry name" value="CDC14_N"/>
    <property type="match status" value="1"/>
</dbReference>
<dbReference type="SMART" id="SM00404">
    <property type="entry name" value="PTPc_motif"/>
    <property type="match status" value="1"/>
</dbReference>
<dbReference type="InterPro" id="IPR000340">
    <property type="entry name" value="Dual-sp_phosphatase_cat-dom"/>
</dbReference>
<dbReference type="SUPFAM" id="SSF52799">
    <property type="entry name" value="(Phosphotyrosine protein) phosphatases II"/>
    <property type="match status" value="2"/>
</dbReference>
<feature type="region of interest" description="Disordered" evidence="14">
    <location>
        <begin position="330"/>
        <end position="360"/>
    </location>
</feature>
<dbReference type="AlphaFoldDB" id="A0A485K3I7"/>
<dbReference type="InterPro" id="IPR029021">
    <property type="entry name" value="Prot-tyrosine_phosphatase-like"/>
</dbReference>
<dbReference type="CDD" id="cd14499">
    <property type="entry name" value="CDC14_C"/>
    <property type="match status" value="1"/>
</dbReference>
<dbReference type="Proteomes" id="UP000332933">
    <property type="component" value="Unassembled WGS sequence"/>
</dbReference>
<keyword evidence="15" id="KW-0732">Signal</keyword>
<keyword evidence="11" id="KW-0539">Nucleus</keyword>
<keyword evidence="9" id="KW-0378">Hydrolase</keyword>
<evidence type="ECO:0000256" key="6">
    <source>
        <dbReference type="ARBA" id="ARBA00022553"/>
    </source>
</evidence>
<evidence type="ECO:0000256" key="15">
    <source>
        <dbReference type="SAM" id="SignalP"/>
    </source>
</evidence>
<evidence type="ECO:0000256" key="13">
    <source>
        <dbReference type="ARBA" id="ARBA00023306"/>
    </source>
</evidence>
<proteinExistence type="inferred from homology"/>
<gene>
    <name evidence="19" type="primary">Aste57867_339</name>
    <name evidence="18" type="ORF">As57867_000339</name>
    <name evidence="19" type="ORF">ASTE57867_339</name>
</gene>
<accession>A0A485K3I7</accession>
<evidence type="ECO:0000256" key="2">
    <source>
        <dbReference type="ARBA" id="ARBA00004496"/>
    </source>
</evidence>
<keyword evidence="10" id="KW-0904">Protein phosphatase</keyword>
<dbReference type="InterPro" id="IPR029260">
    <property type="entry name" value="DSPn"/>
</dbReference>
<dbReference type="Gene3D" id="3.90.190.10">
    <property type="entry name" value="Protein tyrosine phosphatase superfamily"/>
    <property type="match status" value="2"/>
</dbReference>
<dbReference type="OrthoDB" id="266663at2759"/>
<evidence type="ECO:0000256" key="11">
    <source>
        <dbReference type="ARBA" id="ARBA00023242"/>
    </source>
</evidence>
<dbReference type="InterPro" id="IPR016130">
    <property type="entry name" value="Tyr_Pase_AS"/>
</dbReference>
<keyword evidence="8" id="KW-0498">Mitosis</keyword>
<dbReference type="GO" id="GO:0000278">
    <property type="term" value="P:mitotic cell cycle"/>
    <property type="evidence" value="ECO:0007669"/>
    <property type="project" value="UniProtKB-ARBA"/>
</dbReference>
<evidence type="ECO:0000256" key="4">
    <source>
        <dbReference type="ARBA" id="ARBA00013064"/>
    </source>
</evidence>
<evidence type="ECO:0000313" key="20">
    <source>
        <dbReference type="Proteomes" id="UP000332933"/>
    </source>
</evidence>
<evidence type="ECO:0000256" key="10">
    <source>
        <dbReference type="ARBA" id="ARBA00022912"/>
    </source>
</evidence>
<dbReference type="PROSITE" id="PS50054">
    <property type="entry name" value="TYR_PHOSPHATASE_DUAL"/>
    <property type="match status" value="1"/>
</dbReference>
<feature type="chain" id="PRO_5033436535" description="protein-tyrosine-phosphatase" evidence="15">
    <location>
        <begin position="19"/>
        <end position="388"/>
    </location>
</feature>
<evidence type="ECO:0000256" key="5">
    <source>
        <dbReference type="ARBA" id="ARBA00022490"/>
    </source>
</evidence>
<dbReference type="GO" id="GO:0007096">
    <property type="term" value="P:regulation of exit from mitosis"/>
    <property type="evidence" value="ECO:0007669"/>
    <property type="project" value="UniProtKB-ARBA"/>
</dbReference>
<dbReference type="GO" id="GO:0031981">
    <property type="term" value="C:nuclear lumen"/>
    <property type="evidence" value="ECO:0007669"/>
    <property type="project" value="UniProtKB-ARBA"/>
</dbReference>
<comment type="subcellular location">
    <subcellularLocation>
        <location evidence="2">Cytoplasm</location>
    </subcellularLocation>
    <subcellularLocation>
        <location evidence="1">Nucleus</location>
    </subcellularLocation>
</comment>
<keyword evidence="6" id="KW-0597">Phosphoprotein</keyword>
<dbReference type="GO" id="GO:0004725">
    <property type="term" value="F:protein tyrosine phosphatase activity"/>
    <property type="evidence" value="ECO:0007669"/>
    <property type="project" value="UniProtKB-EC"/>
</dbReference>
<evidence type="ECO:0000256" key="14">
    <source>
        <dbReference type="SAM" id="MobiDB-lite"/>
    </source>
</evidence>
<dbReference type="Pfam" id="PF14671">
    <property type="entry name" value="DSPn"/>
    <property type="match status" value="1"/>
</dbReference>
<organism evidence="19 20">
    <name type="scientific">Aphanomyces stellatus</name>
    <dbReference type="NCBI Taxonomy" id="120398"/>
    <lineage>
        <taxon>Eukaryota</taxon>
        <taxon>Sar</taxon>
        <taxon>Stramenopiles</taxon>
        <taxon>Oomycota</taxon>
        <taxon>Saprolegniomycetes</taxon>
        <taxon>Saprolegniales</taxon>
        <taxon>Verrucalvaceae</taxon>
        <taxon>Aphanomyces</taxon>
    </lineage>
</organism>
<dbReference type="Pfam" id="PF00782">
    <property type="entry name" value="DSPc"/>
    <property type="match status" value="1"/>
</dbReference>
<evidence type="ECO:0000259" key="17">
    <source>
        <dbReference type="PROSITE" id="PS50056"/>
    </source>
</evidence>
<evidence type="ECO:0000256" key="9">
    <source>
        <dbReference type="ARBA" id="ARBA00022801"/>
    </source>
</evidence>
<feature type="domain" description="Tyrosine-protein phosphatase" evidence="16">
    <location>
        <begin position="168"/>
        <end position="324"/>
    </location>
</feature>
<feature type="signal peptide" evidence="15">
    <location>
        <begin position="1"/>
        <end position="18"/>
    </location>
</feature>
<dbReference type="GO" id="GO:0051321">
    <property type="term" value="P:meiotic cell cycle"/>
    <property type="evidence" value="ECO:0007669"/>
    <property type="project" value="UniProtKB-KW"/>
</dbReference>
<dbReference type="GO" id="GO:0051301">
    <property type="term" value="P:cell division"/>
    <property type="evidence" value="ECO:0007669"/>
    <property type="project" value="UniProtKB-KW"/>
</dbReference>
<feature type="domain" description="Tyrosine specific protein phosphatases" evidence="17">
    <location>
        <begin position="248"/>
        <end position="310"/>
    </location>
</feature>
<evidence type="ECO:0000256" key="3">
    <source>
        <dbReference type="ARBA" id="ARBA00007315"/>
    </source>
</evidence>
<keyword evidence="5" id="KW-0963">Cytoplasm</keyword>
<evidence type="ECO:0000256" key="12">
    <source>
        <dbReference type="ARBA" id="ARBA00023254"/>
    </source>
</evidence>